<accession>A0A1D6JY76</accession>
<proteinExistence type="predicted"/>
<feature type="region of interest" description="Disordered" evidence="1">
    <location>
        <begin position="116"/>
        <end position="138"/>
    </location>
</feature>
<dbReference type="EMBL" id="CM007647">
    <property type="protein sequence ID" value="ONL96617.1"/>
    <property type="molecule type" value="Genomic_DNA"/>
</dbReference>
<gene>
    <name evidence="2" type="ORF">ZEAMMB73_Zm00001d028633</name>
</gene>
<organism evidence="2">
    <name type="scientific">Zea mays</name>
    <name type="common">Maize</name>
    <dbReference type="NCBI Taxonomy" id="4577"/>
    <lineage>
        <taxon>Eukaryota</taxon>
        <taxon>Viridiplantae</taxon>
        <taxon>Streptophyta</taxon>
        <taxon>Embryophyta</taxon>
        <taxon>Tracheophyta</taxon>
        <taxon>Spermatophyta</taxon>
        <taxon>Magnoliopsida</taxon>
        <taxon>Liliopsida</taxon>
        <taxon>Poales</taxon>
        <taxon>Poaceae</taxon>
        <taxon>PACMAD clade</taxon>
        <taxon>Panicoideae</taxon>
        <taxon>Andropogonodae</taxon>
        <taxon>Andropogoneae</taxon>
        <taxon>Tripsacinae</taxon>
        <taxon>Zea</taxon>
    </lineage>
</organism>
<evidence type="ECO:0000256" key="1">
    <source>
        <dbReference type="SAM" id="MobiDB-lite"/>
    </source>
</evidence>
<sequence length="138" mass="15583">MADSSRPSVNIICDGRLLGCSGLGCYPNKSNYNYHHVQAKNQFHFNQQKENINSLGNYFYSTHLILQEGDLVRSEKGEYYSRFLCHGARGDVDAHADKDAQFITSARRRVKISWSTPLTPTSSTPSMELLQNSDHLDV</sequence>
<feature type="compositionally biased region" description="Low complexity" evidence="1">
    <location>
        <begin position="116"/>
        <end position="126"/>
    </location>
</feature>
<reference evidence="2" key="1">
    <citation type="submission" date="2015-12" db="EMBL/GenBank/DDBJ databases">
        <title>Update maize B73 reference genome by single molecule sequencing technologies.</title>
        <authorList>
            <consortium name="Maize Genome Sequencing Project"/>
            <person name="Ware D."/>
        </authorList>
    </citation>
    <scope>NUCLEOTIDE SEQUENCE [LARGE SCALE GENOMIC DNA]</scope>
    <source>
        <tissue evidence="2">Seedling</tissue>
    </source>
</reference>
<protein>
    <submittedName>
        <fullName evidence="2">Uncharacterized protein</fullName>
    </submittedName>
</protein>
<feature type="compositionally biased region" description="Polar residues" evidence="1">
    <location>
        <begin position="129"/>
        <end position="138"/>
    </location>
</feature>
<dbReference type="EMBL" id="CM007647">
    <property type="protein sequence ID" value="ONL96616.1"/>
    <property type="molecule type" value="Genomic_DNA"/>
</dbReference>
<dbReference type="InParanoid" id="A0A1D6JY76"/>
<evidence type="ECO:0000313" key="2">
    <source>
        <dbReference type="EMBL" id="ONL96616.1"/>
    </source>
</evidence>
<dbReference type="AlphaFoldDB" id="A0A1D6JY76"/>
<name>A0A1D6JY76_MAIZE</name>